<dbReference type="Pfam" id="PF10377">
    <property type="entry name" value="ATG11"/>
    <property type="match status" value="1"/>
</dbReference>
<feature type="domain" description="Autophagy-related protein 11 C-terminal" evidence="22">
    <location>
        <begin position="1223"/>
        <end position="1315"/>
    </location>
</feature>
<dbReference type="CDD" id="cd17060">
    <property type="entry name" value="Ubl_RB1CC1"/>
    <property type="match status" value="1"/>
</dbReference>
<evidence type="ECO:0000256" key="11">
    <source>
        <dbReference type="ARBA" id="ARBA00023054"/>
    </source>
</evidence>
<protein>
    <recommendedName>
        <fullName evidence="17">RB1-inducible coiled-coil protein 1</fullName>
    </recommendedName>
    <alternativeName>
        <fullName evidence="18">FAK family kinase-interacting protein of 200 kDa</fullName>
    </alternativeName>
</protein>
<evidence type="ECO:0000256" key="20">
    <source>
        <dbReference type="SAM" id="MobiDB-lite"/>
    </source>
</evidence>
<dbReference type="PANTHER" id="PTHR13222">
    <property type="entry name" value="RB1-INDUCIBLE COILED-COIL"/>
    <property type="match status" value="1"/>
</dbReference>
<evidence type="ECO:0000256" key="1">
    <source>
        <dbReference type="ARBA" id="ARBA00004123"/>
    </source>
</evidence>
<dbReference type="GO" id="GO:0000422">
    <property type="term" value="P:autophagy of mitochondrion"/>
    <property type="evidence" value="ECO:0007669"/>
    <property type="project" value="TreeGrafter"/>
</dbReference>
<feature type="coiled-coil region" evidence="19">
    <location>
        <begin position="828"/>
        <end position="887"/>
    </location>
</feature>
<dbReference type="GO" id="GO:0005829">
    <property type="term" value="C:cytosol"/>
    <property type="evidence" value="ECO:0007669"/>
    <property type="project" value="UniProtKB-SubCell"/>
</dbReference>
<organism evidence="23">
    <name type="scientific">Ornithodoros turicata</name>
    <dbReference type="NCBI Taxonomy" id="34597"/>
    <lineage>
        <taxon>Eukaryota</taxon>
        <taxon>Metazoa</taxon>
        <taxon>Ecdysozoa</taxon>
        <taxon>Arthropoda</taxon>
        <taxon>Chelicerata</taxon>
        <taxon>Arachnida</taxon>
        <taxon>Acari</taxon>
        <taxon>Parasitiformes</taxon>
        <taxon>Ixodida</taxon>
        <taxon>Ixodoidea</taxon>
        <taxon>Argasidae</taxon>
        <taxon>Ornithodorinae</taxon>
        <taxon>Ornithodoros</taxon>
    </lineage>
</organism>
<evidence type="ECO:0000256" key="17">
    <source>
        <dbReference type="ARBA" id="ARBA00069790"/>
    </source>
</evidence>
<evidence type="ECO:0000256" key="12">
    <source>
        <dbReference type="ARBA" id="ARBA00023163"/>
    </source>
</evidence>
<dbReference type="GO" id="GO:0000045">
    <property type="term" value="P:autophagosome assembly"/>
    <property type="evidence" value="ECO:0007669"/>
    <property type="project" value="InterPro"/>
</dbReference>
<evidence type="ECO:0000256" key="16">
    <source>
        <dbReference type="ARBA" id="ARBA00053494"/>
    </source>
</evidence>
<dbReference type="GO" id="GO:0005764">
    <property type="term" value="C:lysosome"/>
    <property type="evidence" value="ECO:0007669"/>
    <property type="project" value="UniProtKB-SubCell"/>
</dbReference>
<evidence type="ECO:0000256" key="4">
    <source>
        <dbReference type="ARBA" id="ARBA00004514"/>
    </source>
</evidence>
<dbReference type="GO" id="GO:0061723">
    <property type="term" value="P:glycophagy"/>
    <property type="evidence" value="ECO:0007669"/>
    <property type="project" value="TreeGrafter"/>
</dbReference>
<evidence type="ECO:0000256" key="10">
    <source>
        <dbReference type="ARBA" id="ARBA00023015"/>
    </source>
</evidence>
<comment type="subcellular location">
    <subcellularLocation>
        <location evidence="4">Cytoplasm</location>
        <location evidence="4">Cytosol</location>
    </subcellularLocation>
    <subcellularLocation>
        <location evidence="3">Lysosome</location>
    </subcellularLocation>
    <subcellularLocation>
        <location evidence="1">Nucleus</location>
    </subcellularLocation>
    <subcellularLocation>
        <location evidence="2">Preautophagosomal structure</location>
    </subcellularLocation>
</comment>
<dbReference type="Pfam" id="PF04108">
    <property type="entry name" value="ATG17_like"/>
    <property type="match status" value="1"/>
</dbReference>
<dbReference type="GO" id="GO:0015031">
    <property type="term" value="P:protein transport"/>
    <property type="evidence" value="ECO:0007669"/>
    <property type="project" value="UniProtKB-KW"/>
</dbReference>
<keyword evidence="9" id="KW-0072">Autophagy</keyword>
<feature type="region of interest" description="Disordered" evidence="20">
    <location>
        <begin position="516"/>
        <end position="622"/>
    </location>
</feature>
<dbReference type="InterPro" id="IPR019460">
    <property type="entry name" value="Atg11_C"/>
</dbReference>
<evidence type="ECO:0000256" key="7">
    <source>
        <dbReference type="ARBA" id="ARBA00022553"/>
    </source>
</evidence>
<keyword evidence="7" id="KW-0597">Phosphoprotein</keyword>
<keyword evidence="14" id="KW-0539">Nucleus</keyword>
<feature type="coiled-coil region" evidence="19">
    <location>
        <begin position="1186"/>
        <end position="1213"/>
    </location>
</feature>
<dbReference type="GO" id="GO:0034727">
    <property type="term" value="P:piecemeal microautophagy of the nucleus"/>
    <property type="evidence" value="ECO:0007669"/>
    <property type="project" value="TreeGrafter"/>
</dbReference>
<sequence length="1361" mass="153208">MLYVFRVDTGKMMTFDMNHALESVEHLKGVIAQECDVSPDKQVLLVSGGESLHPAAAVGRYSAGTDTNPIFLFNRAAIESEVPLQSSEHQLSYRDMREEVDAALTLPPAYNTVVARTQLAQEFFDLARGVTKACELLVHDQHLQQQGWAAVVANLEDTTVAFRNRASAVEQEFQNFLLSHSDYSALLDSFSEDLKLLGKIPILPALLSRNTRPTVNVPSPSLLEWISSKDAQSSLDQMAEQCNRGLKQLNQGTLESLQGEVQAALSAADNSNMKEIKGLEERLFGLEDLMHKAQRLVQDQQELAQAFLQNQSRASHLKDPSIFPDLCSSHAKQLQIMVDNHRQLRDIQRRCAAAKDELSTNLKTRLRWIIYVETSISEVSRKLVFNHENMKRLHRYLELCRQIHMAPGIYVRAVVEVVRRRSFSVVFLEWAKNISGQCRELLNTELRNRQEFNSQISSHFLSTLFPGLSDIPPSFATQDPGPFDDKLPMLAMSDIDFLREALPEMSEWLDVVQPPDMPRAFAQSPNSSCTSGAPSQQAAEMSSKSSVTTTKMDTTLDDSDHKAALQDRSFSGQEGALSGSEKKEMDGSQPACGQDRDKTPKNIESDEEFEEVSEVPSAAAPDGINAAAERSLGGGEPRETVGHRLSVAPESDSATSYAVAAGQGDPMTTQSPDSLPQLQLVSHSVHHPSQGNTSQDFMTADFYIDESMPSSYSDSNGTTVRNNGSLTKSHHVIVAELQQQLEEKNENLAEAEGELQQNYEQLRRLRGVALGLRAMVCVTQSQMRSDLKSLREDLERAHRFIVDQIRGFAERFNGVIAGMQDDVEDSKRRAVEAALADMQQAYEAMQSKCQNQLEVEEKKLEDAHNEVEMYQEKLRELSQMMDSLKHDSDSALGNLQSNMNEEREALVAKMTLEHELELEAAMEKLMNLKKDHEEVVQELDECLREKDRQIQMLCREKQDLEESLTLRFVEEKAQLQAHWEQLCSERESRLVQELDGNHEQELKGLRVQHETMLAEVREATRLQCQRDWEAKLSELKEGMHDKPSDMETSQDDSHKEDDLAQVLLQEQEKHQSEITLLKQDFEARISQLQADHEKALQEALNRTVQDNVDSREESQNRENELAVCSEKEPGQEATLGQQDCENLSYEGISKVTPLLDVSVLSQSRMDTLTATSMMESTMKLPMLDPVSELRNQLQYKEQEVSKLQQKIMEMSDVSGAQAPPIPADKVSILTCNVGDVVLLCYDEGHQNYVLFVLGPVLHFLHTECLETLGLRPGPGCTRKGWVLAEVVEKEYCQAKKPQNRYRVAVGTRFYRIKAKPWDKEAAVRREQQRRQSLKALSSLQATAEMSTSQEDQAGTSEERTS</sequence>
<feature type="compositionally biased region" description="Basic and acidic residues" evidence="20">
    <location>
        <begin position="594"/>
        <end position="604"/>
    </location>
</feature>
<dbReference type="GO" id="GO:0003677">
    <property type="term" value="F:DNA binding"/>
    <property type="evidence" value="ECO:0007669"/>
    <property type="project" value="UniProtKB-KW"/>
</dbReference>
<feature type="coiled-coil region" evidence="19">
    <location>
        <begin position="734"/>
        <end position="768"/>
    </location>
</feature>
<feature type="compositionally biased region" description="Low complexity" evidence="20">
    <location>
        <begin position="541"/>
        <end position="553"/>
    </location>
</feature>
<dbReference type="GO" id="GO:0061709">
    <property type="term" value="P:reticulophagy"/>
    <property type="evidence" value="ECO:0007669"/>
    <property type="project" value="TreeGrafter"/>
</dbReference>
<feature type="region of interest" description="Disordered" evidence="20">
    <location>
        <begin position="1034"/>
        <end position="1056"/>
    </location>
</feature>
<dbReference type="GO" id="GO:0031090">
    <property type="term" value="C:organelle membrane"/>
    <property type="evidence" value="ECO:0007669"/>
    <property type="project" value="UniProtKB-ARBA"/>
</dbReference>
<proteinExistence type="predicted"/>
<dbReference type="GO" id="GO:0034517">
    <property type="term" value="P:ribophagy"/>
    <property type="evidence" value="ECO:0007669"/>
    <property type="project" value="TreeGrafter"/>
</dbReference>
<feature type="coiled-coil region" evidence="19">
    <location>
        <begin position="911"/>
        <end position="963"/>
    </location>
</feature>
<keyword evidence="15" id="KW-0131">Cell cycle</keyword>
<reference evidence="23" key="1">
    <citation type="submission" date="2018-03" db="EMBL/GenBank/DDBJ databases">
        <title>The relapsing fever spirochete Borrelia turicatae persists in the highly oxidative environment of its soft-bodied tick vector.</title>
        <authorList>
            <person name="Bourret T.J."/>
            <person name="Boyle W.K."/>
            <person name="Valenzuela J.G."/>
            <person name="Oliveira F."/>
            <person name="Lopez J.E."/>
        </authorList>
    </citation>
    <scope>NUCLEOTIDE SEQUENCE</scope>
    <source>
        <strain evidence="23">Kansas strain/isolate</strain>
        <tissue evidence="23">Salivary glands</tissue>
    </source>
</reference>
<keyword evidence="11 19" id="KW-0175">Coiled coil</keyword>
<evidence type="ECO:0000256" key="5">
    <source>
        <dbReference type="ARBA" id="ARBA00022448"/>
    </source>
</evidence>
<keyword evidence="13" id="KW-0458">Lysosome</keyword>
<feature type="compositionally biased region" description="Polar residues" evidence="20">
    <location>
        <begin position="1334"/>
        <end position="1355"/>
    </location>
</feature>
<feature type="region of interest" description="Disordered" evidence="20">
    <location>
        <begin position="1103"/>
        <end position="1132"/>
    </location>
</feature>
<evidence type="ECO:0000256" key="6">
    <source>
        <dbReference type="ARBA" id="ARBA00022490"/>
    </source>
</evidence>
<dbReference type="GO" id="GO:0034045">
    <property type="term" value="C:phagophore assembly site membrane"/>
    <property type="evidence" value="ECO:0007669"/>
    <property type="project" value="TreeGrafter"/>
</dbReference>
<feature type="domain" description="Autophagy protein ATG17-like" evidence="21">
    <location>
        <begin position="119"/>
        <end position="457"/>
    </location>
</feature>
<comment type="function">
    <text evidence="16">Involved in autophagy. Regulates early events but also late events of autophagosome formation through direct interaction with Atg16L1. Required for the formation of the autophagosome-like double-membrane structure that surrounds the Salmonella-containing vacuole (SCV) during S.typhimurium infection and subsequent xenophagy. Involved in repair of DNA damage caused by ionizing radiation, which subsequently improves cell survival by decreasing apoptosis. Inhibits PTK2/FAK1 and PTK2B/PYK2 kinase activity, affecting their downstream signaling pathways. Plays a role as a modulator of TGF-beta-signaling by restricting substrate specificity of RNF111. Functions as a DNA-binding transcription factor. Is a potent regulator of the RB1 pathway through induction of RB1 expression. Plays a crucial role in muscular differentiation. Plays an indispensable role in fetal hematopoiesis and in the regulation of neuronal homeostasis.</text>
</comment>
<evidence type="ECO:0000313" key="23">
    <source>
        <dbReference type="EMBL" id="MBY10940.1"/>
    </source>
</evidence>
<keyword evidence="8" id="KW-0653">Protein transport</keyword>
<keyword evidence="10" id="KW-0805">Transcription regulation</keyword>
<evidence type="ECO:0000259" key="22">
    <source>
        <dbReference type="Pfam" id="PF10377"/>
    </source>
</evidence>
<dbReference type="InterPro" id="IPR045326">
    <property type="entry name" value="ATG17-like_dom"/>
</dbReference>
<evidence type="ECO:0000256" key="9">
    <source>
        <dbReference type="ARBA" id="ARBA00023006"/>
    </source>
</evidence>
<dbReference type="GO" id="GO:0008285">
    <property type="term" value="P:negative regulation of cell population proliferation"/>
    <property type="evidence" value="ECO:0007669"/>
    <property type="project" value="UniProtKB-ARBA"/>
</dbReference>
<name>A0A2R5LN32_9ACAR</name>
<feature type="region of interest" description="Disordered" evidence="20">
    <location>
        <begin position="1321"/>
        <end position="1361"/>
    </location>
</feature>
<evidence type="ECO:0000256" key="13">
    <source>
        <dbReference type="ARBA" id="ARBA00023228"/>
    </source>
</evidence>
<evidence type="ECO:0000256" key="8">
    <source>
        <dbReference type="ARBA" id="ARBA00022927"/>
    </source>
</evidence>
<feature type="compositionally biased region" description="Polar residues" evidence="20">
    <location>
        <begin position="523"/>
        <end position="540"/>
    </location>
</feature>
<dbReference type="EMBL" id="GGLE01006814">
    <property type="protein sequence ID" value="MBY10940.1"/>
    <property type="molecule type" value="Transcribed_RNA"/>
</dbReference>
<dbReference type="FunFam" id="3.10.20.90:FF:000049">
    <property type="entry name" value="RB1-inducible coiled-coil protein 1 isoform X1"/>
    <property type="match status" value="1"/>
</dbReference>
<evidence type="ECO:0000259" key="21">
    <source>
        <dbReference type="Pfam" id="PF04108"/>
    </source>
</evidence>
<dbReference type="Gene3D" id="3.10.20.90">
    <property type="entry name" value="Phosphatidylinositol 3-kinase Catalytic Subunit, Chain A, domain 1"/>
    <property type="match status" value="1"/>
</dbReference>
<keyword evidence="6" id="KW-0963">Cytoplasm</keyword>
<evidence type="ECO:0000256" key="18">
    <source>
        <dbReference type="ARBA" id="ARBA00080154"/>
    </source>
</evidence>
<dbReference type="GO" id="GO:1990316">
    <property type="term" value="C:Atg1/ULK1 kinase complex"/>
    <property type="evidence" value="ECO:0007669"/>
    <property type="project" value="TreeGrafter"/>
</dbReference>
<evidence type="ECO:0000256" key="15">
    <source>
        <dbReference type="ARBA" id="ARBA00023306"/>
    </source>
</evidence>
<evidence type="ECO:0000256" key="3">
    <source>
        <dbReference type="ARBA" id="ARBA00004371"/>
    </source>
</evidence>
<keyword evidence="12" id="KW-0804">Transcription</keyword>
<evidence type="ECO:0000256" key="2">
    <source>
        <dbReference type="ARBA" id="ARBA00004329"/>
    </source>
</evidence>
<keyword evidence="23" id="KW-0238">DNA-binding</keyword>
<evidence type="ECO:0000256" key="19">
    <source>
        <dbReference type="SAM" id="Coils"/>
    </source>
</evidence>
<keyword evidence="5" id="KW-0813">Transport</keyword>
<dbReference type="GO" id="GO:0005634">
    <property type="term" value="C:nucleus"/>
    <property type="evidence" value="ECO:0007669"/>
    <property type="project" value="UniProtKB-SubCell"/>
</dbReference>
<accession>A0A2R5LN32</accession>
<evidence type="ECO:0000256" key="14">
    <source>
        <dbReference type="ARBA" id="ARBA00023242"/>
    </source>
</evidence>
<dbReference type="InterPro" id="IPR040040">
    <property type="entry name" value="ATG11"/>
</dbReference>
<feature type="compositionally biased region" description="Basic and acidic residues" evidence="20">
    <location>
        <begin position="1108"/>
        <end position="1130"/>
    </location>
</feature>
<dbReference type="GO" id="GO:0060090">
    <property type="term" value="F:molecular adaptor activity"/>
    <property type="evidence" value="ECO:0007669"/>
    <property type="project" value="TreeGrafter"/>
</dbReference>
<feature type="coiled-coil region" evidence="19">
    <location>
        <begin position="276"/>
        <end position="306"/>
    </location>
</feature>
<dbReference type="GO" id="GO:0019901">
    <property type="term" value="F:protein kinase binding"/>
    <property type="evidence" value="ECO:0007669"/>
    <property type="project" value="UniProtKB-ARBA"/>
</dbReference>
<dbReference type="PANTHER" id="PTHR13222:SF1">
    <property type="entry name" value="RB1-INDUCIBLE COILED-COIL PROTEIN 1"/>
    <property type="match status" value="1"/>
</dbReference>